<name>A0A4Q9MAF0_9APHY</name>
<dbReference type="EMBL" id="ML143486">
    <property type="protein sequence ID" value="TBU24135.1"/>
    <property type="molecule type" value="Genomic_DNA"/>
</dbReference>
<organism evidence="2">
    <name type="scientific">Dichomitus squalens</name>
    <dbReference type="NCBI Taxonomy" id="114155"/>
    <lineage>
        <taxon>Eukaryota</taxon>
        <taxon>Fungi</taxon>
        <taxon>Dikarya</taxon>
        <taxon>Basidiomycota</taxon>
        <taxon>Agaricomycotina</taxon>
        <taxon>Agaricomycetes</taxon>
        <taxon>Polyporales</taxon>
        <taxon>Polyporaceae</taxon>
        <taxon>Dichomitus</taxon>
    </lineage>
</organism>
<keyword evidence="4" id="KW-1185">Reference proteome</keyword>
<dbReference type="EMBL" id="ML145146">
    <property type="protein sequence ID" value="TBU56801.1"/>
    <property type="molecule type" value="Genomic_DNA"/>
</dbReference>
<feature type="region of interest" description="Disordered" evidence="1">
    <location>
        <begin position="1"/>
        <end position="27"/>
    </location>
</feature>
<feature type="region of interest" description="Disordered" evidence="1">
    <location>
        <begin position="120"/>
        <end position="162"/>
    </location>
</feature>
<evidence type="ECO:0000313" key="4">
    <source>
        <dbReference type="Proteomes" id="UP000292082"/>
    </source>
</evidence>
<evidence type="ECO:0000313" key="2">
    <source>
        <dbReference type="EMBL" id="TBU24135.1"/>
    </source>
</evidence>
<gene>
    <name evidence="3" type="ORF">BD310DRAFT_930792</name>
    <name evidence="2" type="ORF">BD311DRAFT_868311</name>
</gene>
<sequence>MSTPAKASGTAAIRSLKEGPTNKAGDAAKARDLDRLISSLRPRVHELLDAPELPALEEGLGKDPEPVAPITGEEANSSTQAPITEGEVLTCPLSTILNGMQRMSFEVDIGEGVISGRAMVQSDSRGGEEEPGVPPSKAAEPGDAGGPDVNADGPDHEGTAGLTPEGTLEIILVDGLRVGVELAELIRLRSLLAMAILDSDMNVPPYLEEGLRGFIWATRFLWIQD</sequence>
<reference evidence="2 4" key="1">
    <citation type="submission" date="2019-01" db="EMBL/GenBank/DDBJ databases">
        <title>Draft genome sequences of three monokaryotic isolates of the white-rot basidiomycete fungus Dichomitus squalens.</title>
        <authorList>
            <consortium name="DOE Joint Genome Institute"/>
            <person name="Lopez S.C."/>
            <person name="Andreopoulos B."/>
            <person name="Pangilinan J."/>
            <person name="Lipzen A."/>
            <person name="Riley R."/>
            <person name="Ahrendt S."/>
            <person name="Ng V."/>
            <person name="Barry K."/>
            <person name="Daum C."/>
            <person name="Grigoriev I.V."/>
            <person name="Hilden K.S."/>
            <person name="Makela M.R."/>
            <person name="de Vries R.P."/>
        </authorList>
    </citation>
    <scope>NUCLEOTIDE SEQUENCE [LARGE SCALE GENOMIC DNA]</scope>
    <source>
        <strain evidence="3 4">CBS 464.89</strain>
        <strain evidence="2">OM18370.1</strain>
    </source>
</reference>
<accession>A0A4Q9MAF0</accession>
<evidence type="ECO:0000313" key="3">
    <source>
        <dbReference type="EMBL" id="TBU56801.1"/>
    </source>
</evidence>
<evidence type="ECO:0000256" key="1">
    <source>
        <dbReference type="SAM" id="MobiDB-lite"/>
    </source>
</evidence>
<protein>
    <submittedName>
        <fullName evidence="2">Uncharacterized protein</fullName>
    </submittedName>
</protein>
<dbReference type="Proteomes" id="UP000292082">
    <property type="component" value="Unassembled WGS sequence"/>
</dbReference>
<feature type="region of interest" description="Disordered" evidence="1">
    <location>
        <begin position="52"/>
        <end position="80"/>
    </location>
</feature>
<dbReference type="Proteomes" id="UP000292957">
    <property type="component" value="Unassembled WGS sequence"/>
</dbReference>
<proteinExistence type="predicted"/>
<dbReference type="AlphaFoldDB" id="A0A4Q9MAF0"/>